<gene>
    <name evidence="2" type="ORF">Pa4123_53930</name>
</gene>
<keyword evidence="3" id="KW-1185">Reference proteome</keyword>
<evidence type="ECO:0000313" key="2">
    <source>
        <dbReference type="EMBL" id="GLI00117.1"/>
    </source>
</evidence>
<evidence type="ECO:0000313" key="3">
    <source>
        <dbReference type="Proteomes" id="UP001144280"/>
    </source>
</evidence>
<proteinExistence type="predicted"/>
<feature type="transmembrane region" description="Helical" evidence="1">
    <location>
        <begin position="115"/>
        <end position="136"/>
    </location>
</feature>
<protein>
    <submittedName>
        <fullName evidence="2">Uncharacterized protein</fullName>
    </submittedName>
</protein>
<keyword evidence="1" id="KW-0812">Transmembrane</keyword>
<dbReference type="Proteomes" id="UP001144280">
    <property type="component" value="Unassembled WGS sequence"/>
</dbReference>
<accession>A0ABQ5R2L5</accession>
<keyword evidence="1" id="KW-1133">Transmembrane helix</keyword>
<feature type="transmembrane region" description="Helical" evidence="1">
    <location>
        <begin position="39"/>
        <end position="63"/>
    </location>
</feature>
<name>A0ABQ5R2L5_9ACTN</name>
<organism evidence="2 3">
    <name type="scientific">Phytohabitans aurantiacus</name>
    <dbReference type="NCBI Taxonomy" id="3016789"/>
    <lineage>
        <taxon>Bacteria</taxon>
        <taxon>Bacillati</taxon>
        <taxon>Actinomycetota</taxon>
        <taxon>Actinomycetes</taxon>
        <taxon>Micromonosporales</taxon>
        <taxon>Micromonosporaceae</taxon>
    </lineage>
</organism>
<reference evidence="2" key="1">
    <citation type="submission" date="2022-12" db="EMBL/GenBank/DDBJ databases">
        <title>New Phytohabitans aurantiacus sp. RD004123 nov., an actinomycete isolated from soil.</title>
        <authorList>
            <person name="Triningsih D.W."/>
            <person name="Harunari E."/>
            <person name="Igarashi Y."/>
        </authorList>
    </citation>
    <scope>NUCLEOTIDE SEQUENCE</scope>
    <source>
        <strain evidence="2">RD004123</strain>
    </source>
</reference>
<dbReference type="RefSeq" id="WP_281900234.1">
    <property type="nucleotide sequence ID" value="NZ_BSDI01000030.1"/>
</dbReference>
<sequence length="208" mass="22137">MSPSPTIRTIFDLSPATRPSLRALPRSLVAFYRDPASQFALLVTAVVMCYVGGAAMFWFHAIYLDEGGPAISWVVHWLLDSSFAFVALTPALALILPFSVWAARALAPASAHLIPWLYAAVAGTMFALVTTPGPIAHDLIVGRGTWVANRVTDLVGDPSAPLTPVADYPPLAAMSQQLGAGVPLYIALMALSVILLRTLIPRPNPTPP</sequence>
<keyword evidence="1" id="KW-0472">Membrane</keyword>
<evidence type="ECO:0000256" key="1">
    <source>
        <dbReference type="SAM" id="Phobius"/>
    </source>
</evidence>
<comment type="caution">
    <text evidence="2">The sequence shown here is derived from an EMBL/GenBank/DDBJ whole genome shotgun (WGS) entry which is preliminary data.</text>
</comment>
<feature type="transmembrane region" description="Helical" evidence="1">
    <location>
        <begin position="83"/>
        <end position="103"/>
    </location>
</feature>
<dbReference type="EMBL" id="BSDI01000030">
    <property type="protein sequence ID" value="GLI00117.1"/>
    <property type="molecule type" value="Genomic_DNA"/>
</dbReference>
<feature type="transmembrane region" description="Helical" evidence="1">
    <location>
        <begin position="178"/>
        <end position="200"/>
    </location>
</feature>